<evidence type="ECO:0000313" key="6">
    <source>
        <dbReference type="EMBL" id="OGD66619.1"/>
    </source>
</evidence>
<evidence type="ECO:0000256" key="2">
    <source>
        <dbReference type="ARBA" id="ARBA00022980"/>
    </source>
</evidence>
<dbReference type="HAMAP" id="MF_00270">
    <property type="entry name" value="Ribosomal_bS18"/>
    <property type="match status" value="1"/>
</dbReference>
<comment type="subunit">
    <text evidence="4">Part of the 30S ribosomal subunit. Forms a tight heterodimer with protein bS6.</text>
</comment>
<evidence type="ECO:0000313" key="7">
    <source>
        <dbReference type="Proteomes" id="UP000186029"/>
    </source>
</evidence>
<organism evidence="6 7">
    <name type="scientific">Candidatus Campbellbacteria bacterium RIFCSPLOWO2_02_35_12</name>
    <dbReference type="NCBI Taxonomy" id="1797580"/>
    <lineage>
        <taxon>Bacteria</taxon>
        <taxon>Candidatus Campbelliibacteriota</taxon>
    </lineage>
</organism>
<dbReference type="Proteomes" id="UP000186029">
    <property type="component" value="Unassembled WGS sequence"/>
</dbReference>
<protein>
    <recommendedName>
        <fullName evidence="4">Small ribosomal subunit protein bS18</fullName>
    </recommendedName>
</protein>
<accession>A0A1F5EGR8</accession>
<dbReference type="SUPFAM" id="SSF46911">
    <property type="entry name" value="Ribosomal protein S18"/>
    <property type="match status" value="1"/>
</dbReference>
<evidence type="ECO:0000256" key="1">
    <source>
        <dbReference type="ARBA" id="ARBA00005589"/>
    </source>
</evidence>
<dbReference type="PANTHER" id="PTHR13479:SF40">
    <property type="entry name" value="SMALL RIBOSOMAL SUBUNIT PROTEIN BS18M"/>
    <property type="match status" value="1"/>
</dbReference>
<keyword evidence="4" id="KW-0699">rRNA-binding</keyword>
<dbReference type="AlphaFoldDB" id="A0A1F5EGR8"/>
<evidence type="ECO:0000256" key="3">
    <source>
        <dbReference type="ARBA" id="ARBA00023274"/>
    </source>
</evidence>
<dbReference type="PANTHER" id="PTHR13479">
    <property type="entry name" value="30S RIBOSOMAL PROTEIN S18"/>
    <property type="match status" value="1"/>
</dbReference>
<dbReference type="GO" id="GO:0006412">
    <property type="term" value="P:translation"/>
    <property type="evidence" value="ECO:0007669"/>
    <property type="project" value="UniProtKB-UniRule"/>
</dbReference>
<keyword evidence="2 4" id="KW-0689">Ribosomal protein</keyword>
<comment type="caution">
    <text evidence="6">The sequence shown here is derived from an EMBL/GenBank/DDBJ whole genome shotgun (WGS) entry which is preliminary data.</text>
</comment>
<evidence type="ECO:0000256" key="5">
    <source>
        <dbReference type="RuleBase" id="RU003910"/>
    </source>
</evidence>
<dbReference type="STRING" id="1797580.A2Z61_00800"/>
<dbReference type="PRINTS" id="PR00974">
    <property type="entry name" value="RIBOSOMALS18"/>
</dbReference>
<dbReference type="GO" id="GO:0003735">
    <property type="term" value="F:structural constituent of ribosome"/>
    <property type="evidence" value="ECO:0007669"/>
    <property type="project" value="InterPro"/>
</dbReference>
<dbReference type="InterPro" id="IPR001648">
    <property type="entry name" value="Ribosomal_bS18"/>
</dbReference>
<dbReference type="GO" id="GO:0022627">
    <property type="term" value="C:cytosolic small ribosomal subunit"/>
    <property type="evidence" value="ECO:0007669"/>
    <property type="project" value="TreeGrafter"/>
</dbReference>
<dbReference type="Gene3D" id="4.10.640.10">
    <property type="entry name" value="Ribosomal protein S18"/>
    <property type="match status" value="1"/>
</dbReference>
<keyword evidence="3 4" id="KW-0687">Ribonucleoprotein</keyword>
<proteinExistence type="inferred from homology"/>
<name>A0A1F5EGR8_9BACT</name>
<dbReference type="GO" id="GO:0070181">
    <property type="term" value="F:small ribosomal subunit rRNA binding"/>
    <property type="evidence" value="ECO:0007669"/>
    <property type="project" value="TreeGrafter"/>
</dbReference>
<dbReference type="EMBL" id="MFAC01000027">
    <property type="protein sequence ID" value="OGD66619.1"/>
    <property type="molecule type" value="Genomic_DNA"/>
</dbReference>
<evidence type="ECO:0000256" key="4">
    <source>
        <dbReference type="HAMAP-Rule" id="MF_00270"/>
    </source>
</evidence>
<dbReference type="NCBIfam" id="TIGR00165">
    <property type="entry name" value="S18"/>
    <property type="match status" value="1"/>
</dbReference>
<reference evidence="6 7" key="1">
    <citation type="journal article" date="2016" name="Nat. Commun.">
        <title>Thousands of microbial genomes shed light on interconnected biogeochemical processes in an aquifer system.</title>
        <authorList>
            <person name="Anantharaman K."/>
            <person name="Brown C.T."/>
            <person name="Hug L.A."/>
            <person name="Sharon I."/>
            <person name="Castelle C.J."/>
            <person name="Probst A.J."/>
            <person name="Thomas B.C."/>
            <person name="Singh A."/>
            <person name="Wilkins M.J."/>
            <person name="Karaoz U."/>
            <person name="Brodie E.L."/>
            <person name="Williams K.H."/>
            <person name="Hubbard S.S."/>
            <person name="Banfield J.F."/>
        </authorList>
    </citation>
    <scope>NUCLEOTIDE SEQUENCE [LARGE SCALE GENOMIC DNA]</scope>
</reference>
<comment type="function">
    <text evidence="4">Binds as a heterodimer with protein bS6 to the central domain of the 16S rRNA, where it helps stabilize the platform of the 30S subunit.</text>
</comment>
<keyword evidence="4" id="KW-0694">RNA-binding</keyword>
<comment type="similarity">
    <text evidence="1 4 5">Belongs to the bacterial ribosomal protein bS18 family.</text>
</comment>
<gene>
    <name evidence="4" type="primary">rpsR</name>
    <name evidence="6" type="ORF">A2Z61_00800</name>
</gene>
<dbReference type="Pfam" id="PF01084">
    <property type="entry name" value="Ribosomal_S18"/>
    <property type="match status" value="1"/>
</dbReference>
<sequence length="65" mass="7574">MQKFFLINKIKHIDYKDTELLKSCLKNHGRINQRINTGVSATNQRKLATAIKRARFMGLLPYVIN</sequence>
<dbReference type="InterPro" id="IPR036870">
    <property type="entry name" value="Ribosomal_bS18_sf"/>
</dbReference>